<feature type="binding site" evidence="6">
    <location>
        <position position="85"/>
    </location>
    <ligand>
        <name>S-adenosyl-L-methionine</name>
        <dbReference type="ChEBI" id="CHEBI:59789"/>
    </ligand>
</feature>
<evidence type="ECO:0000256" key="3">
    <source>
        <dbReference type="ARBA" id="ARBA00022679"/>
    </source>
</evidence>
<comment type="caution">
    <text evidence="6">Lacks conserved residue(s) required for the propagation of feature annotation.</text>
</comment>
<dbReference type="NCBIfam" id="TIGR01934">
    <property type="entry name" value="MenG_MenH_UbiE"/>
    <property type="match status" value="1"/>
</dbReference>
<comment type="similarity">
    <text evidence="6">Belongs to the class I-like SAM-binding methyltransferase superfamily. MenG/UbiE family.</text>
</comment>
<keyword evidence="3 6" id="KW-0808">Transferase</keyword>
<dbReference type="InterPro" id="IPR004033">
    <property type="entry name" value="UbiE/COQ5_MeTrFase"/>
</dbReference>
<dbReference type="GO" id="GO:0008425">
    <property type="term" value="F:2-methoxy-6-polyprenyl-1,4-benzoquinol methyltransferase activity"/>
    <property type="evidence" value="ECO:0007669"/>
    <property type="project" value="UniProtKB-UniRule"/>
</dbReference>
<dbReference type="HAMAP" id="MF_01813">
    <property type="entry name" value="MenG_UbiE_methyltr"/>
    <property type="match status" value="1"/>
</dbReference>
<keyword evidence="1 6" id="KW-0474">Menaquinone biosynthesis</keyword>
<gene>
    <name evidence="6" type="primary">ubiE</name>
    <name evidence="7" type="ORF">A2557_09485</name>
</gene>
<comment type="pathway">
    <text evidence="6">Cofactor biosynthesis; ubiquinone biosynthesis.</text>
</comment>
<dbReference type="EC" id="2.1.1.201" evidence="6"/>
<dbReference type="GO" id="GO:0009234">
    <property type="term" value="P:menaquinone biosynthetic process"/>
    <property type="evidence" value="ECO:0007669"/>
    <property type="project" value="UniProtKB-UniRule"/>
</dbReference>
<keyword evidence="4 6" id="KW-0831">Ubiquinone biosynthesis</keyword>
<reference evidence="7 8" key="1">
    <citation type="journal article" date="2016" name="Nat. Commun.">
        <title>Thousands of microbial genomes shed light on interconnected biogeochemical processes in an aquifer system.</title>
        <authorList>
            <person name="Anantharaman K."/>
            <person name="Brown C.T."/>
            <person name="Hug L.A."/>
            <person name="Sharon I."/>
            <person name="Castelle C.J."/>
            <person name="Probst A.J."/>
            <person name="Thomas B.C."/>
            <person name="Singh A."/>
            <person name="Wilkins M.J."/>
            <person name="Karaoz U."/>
            <person name="Brodie E.L."/>
            <person name="Williams K.H."/>
            <person name="Hubbard S.S."/>
            <person name="Banfield J.F."/>
        </authorList>
    </citation>
    <scope>NUCLEOTIDE SEQUENCE [LARGE SCALE GENOMIC DNA]</scope>
</reference>
<evidence type="ECO:0000256" key="6">
    <source>
        <dbReference type="HAMAP-Rule" id="MF_01813"/>
    </source>
</evidence>
<dbReference type="PROSITE" id="PS01184">
    <property type="entry name" value="UBIE_2"/>
    <property type="match status" value="1"/>
</dbReference>
<dbReference type="Pfam" id="PF01209">
    <property type="entry name" value="Ubie_methyltran"/>
    <property type="match status" value="1"/>
</dbReference>
<dbReference type="Gene3D" id="3.40.50.150">
    <property type="entry name" value="Vaccinia Virus protein VP39"/>
    <property type="match status" value="1"/>
</dbReference>
<dbReference type="GO" id="GO:0009060">
    <property type="term" value="P:aerobic respiration"/>
    <property type="evidence" value="ECO:0007669"/>
    <property type="project" value="UniProtKB-UniRule"/>
</dbReference>
<dbReference type="UniPathway" id="UPA00232"/>
<dbReference type="EC" id="2.1.1.163" evidence="6"/>
<dbReference type="GO" id="GO:0032259">
    <property type="term" value="P:methylation"/>
    <property type="evidence" value="ECO:0007669"/>
    <property type="project" value="UniProtKB-KW"/>
</dbReference>
<organism evidence="7 8">
    <name type="scientific">Candidatus Lambdaproteobacteria bacterium RIFOXYD2_FULL_56_26</name>
    <dbReference type="NCBI Taxonomy" id="1817773"/>
    <lineage>
        <taxon>Bacteria</taxon>
        <taxon>Pseudomonadati</taxon>
        <taxon>Pseudomonadota</taxon>
        <taxon>Candidatus Lambdaproteobacteria</taxon>
    </lineage>
</organism>
<dbReference type="SUPFAM" id="SSF53335">
    <property type="entry name" value="S-adenosyl-L-methionine-dependent methyltransferases"/>
    <property type="match status" value="1"/>
</dbReference>
<dbReference type="AlphaFoldDB" id="A0A1F6GQI5"/>
<evidence type="ECO:0000313" key="7">
    <source>
        <dbReference type="EMBL" id="OGH00416.1"/>
    </source>
</evidence>
<dbReference type="PANTHER" id="PTHR43591">
    <property type="entry name" value="METHYLTRANSFERASE"/>
    <property type="match status" value="1"/>
</dbReference>
<sequence>MEFQVPQGQEKYQYVQSKFTEIAQKYDLFNDLITQGMHRYWKNKVVEATGLKKGDKALDLCCGTGDITLRLKKKVGEEGVAFGMDFSIGMLQVSQTRDPQGTCRFLQGDAMKLPFADQSLDAVTVGFGLRNLVAIGDCFDEVLRVLKPGGRFVSLDMGKVKLPLANWVFSQYFHQVVPLVGKLLYPGQDMFDYFPASALVYPSQEALATMLEQHGFEKVRFTNYHLGSTVLHQAFKPPVCLP</sequence>
<dbReference type="InterPro" id="IPR023576">
    <property type="entry name" value="UbiE/COQ5_MeTrFase_CS"/>
</dbReference>
<evidence type="ECO:0000256" key="1">
    <source>
        <dbReference type="ARBA" id="ARBA00022428"/>
    </source>
</evidence>
<dbReference type="PANTHER" id="PTHR43591:SF24">
    <property type="entry name" value="2-METHOXY-6-POLYPRENYL-1,4-BENZOQUINOL METHYLASE, MITOCHONDRIAL"/>
    <property type="match status" value="1"/>
</dbReference>
<keyword evidence="5 6" id="KW-0949">S-adenosyl-L-methionine</keyword>
<comment type="catalytic activity">
    <reaction evidence="6">
        <text>a 2-demethylmenaquinol + S-adenosyl-L-methionine = a menaquinol + S-adenosyl-L-homocysteine + H(+)</text>
        <dbReference type="Rhea" id="RHEA:42640"/>
        <dbReference type="Rhea" id="RHEA-COMP:9539"/>
        <dbReference type="Rhea" id="RHEA-COMP:9563"/>
        <dbReference type="ChEBI" id="CHEBI:15378"/>
        <dbReference type="ChEBI" id="CHEBI:18151"/>
        <dbReference type="ChEBI" id="CHEBI:55437"/>
        <dbReference type="ChEBI" id="CHEBI:57856"/>
        <dbReference type="ChEBI" id="CHEBI:59789"/>
        <dbReference type="EC" id="2.1.1.163"/>
    </reaction>
</comment>
<dbReference type="PROSITE" id="PS51608">
    <property type="entry name" value="SAM_MT_UBIE"/>
    <property type="match status" value="1"/>
</dbReference>
<accession>A0A1F6GQI5</accession>
<comment type="catalytic activity">
    <reaction evidence="6">
        <text>a 2-methoxy-6-(all-trans-polyprenyl)benzene-1,4-diol + S-adenosyl-L-methionine = a 5-methoxy-2-methyl-3-(all-trans-polyprenyl)benzene-1,4-diol + S-adenosyl-L-homocysteine + H(+)</text>
        <dbReference type="Rhea" id="RHEA:28286"/>
        <dbReference type="Rhea" id="RHEA-COMP:10858"/>
        <dbReference type="Rhea" id="RHEA-COMP:10859"/>
        <dbReference type="ChEBI" id="CHEBI:15378"/>
        <dbReference type="ChEBI" id="CHEBI:57856"/>
        <dbReference type="ChEBI" id="CHEBI:59789"/>
        <dbReference type="ChEBI" id="CHEBI:84166"/>
        <dbReference type="ChEBI" id="CHEBI:84167"/>
        <dbReference type="EC" id="2.1.1.201"/>
    </reaction>
</comment>
<dbReference type="EMBL" id="MFNF01000046">
    <property type="protein sequence ID" value="OGH00416.1"/>
    <property type="molecule type" value="Genomic_DNA"/>
</dbReference>
<dbReference type="InterPro" id="IPR029063">
    <property type="entry name" value="SAM-dependent_MTases_sf"/>
</dbReference>
<evidence type="ECO:0000256" key="5">
    <source>
        <dbReference type="ARBA" id="ARBA00022691"/>
    </source>
</evidence>
<evidence type="ECO:0000256" key="2">
    <source>
        <dbReference type="ARBA" id="ARBA00022603"/>
    </source>
</evidence>
<protein>
    <recommendedName>
        <fullName evidence="6">Ubiquinone/menaquinone biosynthesis C-methyltransferase UbiE</fullName>
        <ecNumber evidence="6">2.1.1.163</ecNumber>
        <ecNumber evidence="6">2.1.1.201</ecNumber>
    </recommendedName>
    <alternativeName>
        <fullName evidence="6">2-methoxy-6-polyprenyl-1,4-benzoquinol methylase</fullName>
    </alternativeName>
    <alternativeName>
        <fullName evidence="6">Demethylmenaquinone methyltransferase</fullName>
    </alternativeName>
</protein>
<feature type="binding site" evidence="6">
    <location>
        <position position="64"/>
    </location>
    <ligand>
        <name>S-adenosyl-L-methionine</name>
        <dbReference type="ChEBI" id="CHEBI:59789"/>
    </ligand>
</feature>
<comment type="pathway">
    <text evidence="6">Quinol/quinone metabolism; menaquinone biosynthesis; menaquinol from 1,4-dihydroxy-2-naphthoate: step 2/2.</text>
</comment>
<comment type="caution">
    <text evidence="7">The sequence shown here is derived from an EMBL/GenBank/DDBJ whole genome shotgun (WGS) entry which is preliminary data.</text>
</comment>
<dbReference type="CDD" id="cd02440">
    <property type="entry name" value="AdoMet_MTases"/>
    <property type="match status" value="1"/>
</dbReference>
<dbReference type="Proteomes" id="UP000177583">
    <property type="component" value="Unassembled WGS sequence"/>
</dbReference>
<name>A0A1F6GQI5_9PROT</name>
<feature type="binding site" evidence="6">
    <location>
        <begin position="109"/>
        <end position="110"/>
    </location>
    <ligand>
        <name>S-adenosyl-L-methionine</name>
        <dbReference type="ChEBI" id="CHEBI:59789"/>
    </ligand>
</feature>
<keyword evidence="2 6" id="KW-0489">Methyltransferase</keyword>
<proteinExistence type="inferred from homology"/>
<evidence type="ECO:0000313" key="8">
    <source>
        <dbReference type="Proteomes" id="UP000177583"/>
    </source>
</evidence>
<dbReference type="UniPathway" id="UPA00079">
    <property type="reaction ID" value="UER00169"/>
</dbReference>
<evidence type="ECO:0000256" key="4">
    <source>
        <dbReference type="ARBA" id="ARBA00022688"/>
    </source>
</evidence>
<dbReference type="GO" id="GO:0043770">
    <property type="term" value="F:demethylmenaquinone methyltransferase activity"/>
    <property type="evidence" value="ECO:0007669"/>
    <property type="project" value="UniProtKB-UniRule"/>
</dbReference>
<comment type="function">
    <text evidence="6">Methyltransferase required for the conversion of demethylmenaquinol (DMKH2) to menaquinol (MKH2) and the conversion of 2-polyprenyl-6-methoxy-1,4-benzoquinol (DDMQH2) to 2-polyprenyl-3-methyl-6-methoxy-1,4-benzoquinol (DMQH2).</text>
</comment>